<keyword evidence="3" id="KW-1185">Reference proteome</keyword>
<dbReference type="OrthoDB" id="1050613at2"/>
<comment type="caution">
    <text evidence="2">The sequence shown here is derived from an EMBL/GenBank/DDBJ whole genome shotgun (WGS) entry which is preliminary data.</text>
</comment>
<evidence type="ECO:0000313" key="3">
    <source>
        <dbReference type="Proteomes" id="UP000014200"/>
    </source>
</evidence>
<dbReference type="Proteomes" id="UP000014200">
    <property type="component" value="Unassembled WGS sequence"/>
</dbReference>
<gene>
    <name evidence="2" type="ORF">C802_03054</name>
</gene>
<feature type="chain" id="PRO_5004474456" description="Cell surface protein" evidence="1">
    <location>
        <begin position="24"/>
        <end position="1042"/>
    </location>
</feature>
<reference evidence="2 3" key="1">
    <citation type="submission" date="2013-04" db="EMBL/GenBank/DDBJ databases">
        <title>The Genome Sequence of Bacteroides massiliensis dnLKV3.</title>
        <authorList>
            <consortium name="The Broad Institute Genomics Platform"/>
            <consortium name="The Broad Institute Genome Sequencing Center for Infectious Disease"/>
            <person name="Earl A."/>
            <person name="Xavier R."/>
            <person name="Kuhn K."/>
            <person name="Stappenbeck T."/>
            <person name="Walker B."/>
            <person name="Young S."/>
            <person name="Zeng Q."/>
            <person name="Gargeya S."/>
            <person name="Fitzgerald M."/>
            <person name="Haas B."/>
            <person name="Abouelleil A."/>
            <person name="Allen A.W."/>
            <person name="Alvarado L."/>
            <person name="Arachchi H.M."/>
            <person name="Berlin A.M."/>
            <person name="Chapman S.B."/>
            <person name="Gainer-Dewar J."/>
            <person name="Goldberg J."/>
            <person name="Griggs A."/>
            <person name="Gujja S."/>
            <person name="Hansen M."/>
            <person name="Howarth C."/>
            <person name="Imamovic A."/>
            <person name="Ireland A."/>
            <person name="Larimer J."/>
            <person name="McCowan C."/>
            <person name="Murphy C."/>
            <person name="Pearson M."/>
            <person name="Poon T.W."/>
            <person name="Priest M."/>
            <person name="Roberts A."/>
            <person name="Saif S."/>
            <person name="Shea T."/>
            <person name="Sisk P."/>
            <person name="Sykes S."/>
            <person name="Wortman J."/>
            <person name="Nusbaum C."/>
            <person name="Birren B."/>
        </authorList>
    </citation>
    <scope>NUCLEOTIDE SEQUENCE [LARGE SCALE GENOMIC DNA]</scope>
    <source>
        <strain evidence="3">dnLKV3</strain>
    </source>
</reference>
<protein>
    <recommendedName>
        <fullName evidence="4">Cell surface protein</fullName>
    </recommendedName>
</protein>
<keyword evidence="1" id="KW-0732">Signal</keyword>
<sequence>MNKKFLSAILFGALMVSSTGTFVSCKDYDDDVTELWDAINGQKTDLTVKVTAVEASIASLQTAQTALDAKIAEAKTAAEKAALEAQKAAIAAASAELATVKGELEASIAKLQGATEEEMAAIKADVEKTVAAIAEVDGKVIALQAFQSTTEETLKSLAEADKALAGTLATLDAEVKANAVEIGKNKAAIEAQKKALEDYIASNDAAVEANKGEIEDILVALGKQQEILDGLKAFDVAETQQAIEDLQTETGKLSEKISTIDNKLEVLSAAIYKGVTHVSLMAGLSGTEGAFNWSLDLLSAEAVRTWTFGDKLTGAVSFEKGARSTFTQNFLIRVSPTDAVISAENIKLINSQGADMEGMVSVSDVKPYTGLLTRGISANGLWEVSVEMNKEYDAEAFKAATQAKDENGNYPERPEYILYAVSLNTTLDAEKGTYSRNVVSEYNLTFEQDGAEAVRSLGFTVDGKDVANIHNRAEKSEETETVTPTEYVWNTNAEDFSEPIFDDKNEKCNTVEGDNRQDQAILPVTLKKAFTVQLDKATMEAATAFYIVLDKDRAVSSDDSEIEAWNAAEKNIKGINTVYNVEATKGKAEILIDSNVKDVYGFRVYAVNHDGSLVDPDGKAFYVLTGDAAEELNAYSVEKTWTANGVFGISMAPVADGVFGDWLKNVATVDYVASEVDTVAYGSDSKKAFTIKYAAKKDGEQKEFTESTQVADVKFITIATTEGTADYWYDDAKTYSRTLEFKNARGQVLKTLTVNFKKVLPTFPSTFQAKVNQLNAEGTLNAFMIPTGNGAQGEKDLVSSFNGLKDATDTYDQNFIFTFADAAKVGDKVKDLEVKYDGTTNYKFNVTEDFIDNEKLHAVTVAYNFGQISSKLGEKDYTVKGGEFKNIIFSCLAEINDYNWVDKKAPILTYAQENGQTLFAYIKSENTRDGKYSTTLDQLITEKCDKMIQDLENATYELWSQVKEGGAIKDGSKNEYFTPKYAAEVTVGEDKDQKKGAGITFTPNSAAQNPEGNVYSTLIIKAKDYFGHDVVIKISDVLVKKR</sequence>
<dbReference type="RefSeq" id="WP_016277381.1">
    <property type="nucleotide sequence ID" value="NZ_KE159509.1"/>
</dbReference>
<feature type="signal peptide" evidence="1">
    <location>
        <begin position="1"/>
        <end position="23"/>
    </location>
</feature>
<evidence type="ECO:0000256" key="1">
    <source>
        <dbReference type="SAM" id="SignalP"/>
    </source>
</evidence>
<accession>R9ID83</accession>
<dbReference type="STRING" id="1235788.C802_03054"/>
<dbReference type="PROSITE" id="PS51257">
    <property type="entry name" value="PROKAR_LIPOPROTEIN"/>
    <property type="match status" value="1"/>
</dbReference>
<dbReference type="AlphaFoldDB" id="R9ID83"/>
<organism evidence="2 3">
    <name type="scientific">Phocaeicola sartorii</name>
    <dbReference type="NCBI Taxonomy" id="671267"/>
    <lineage>
        <taxon>Bacteria</taxon>
        <taxon>Pseudomonadati</taxon>
        <taxon>Bacteroidota</taxon>
        <taxon>Bacteroidia</taxon>
        <taxon>Bacteroidales</taxon>
        <taxon>Bacteroidaceae</taxon>
        <taxon>Phocaeicola</taxon>
    </lineage>
</organism>
<dbReference type="EMBL" id="ASSP01000018">
    <property type="protein sequence ID" value="EOS11340.1"/>
    <property type="molecule type" value="Genomic_DNA"/>
</dbReference>
<dbReference type="HOGENOM" id="CLU_324842_0_0_10"/>
<dbReference type="PATRIC" id="fig|1235788.3.peg.3137"/>
<proteinExistence type="predicted"/>
<name>R9ID83_9BACT</name>
<evidence type="ECO:0000313" key="2">
    <source>
        <dbReference type="EMBL" id="EOS11340.1"/>
    </source>
</evidence>
<evidence type="ECO:0008006" key="4">
    <source>
        <dbReference type="Google" id="ProtNLM"/>
    </source>
</evidence>